<gene>
    <name evidence="11" type="primary">mnmG</name>
    <name evidence="11" type="synonym">gidA</name>
    <name evidence="13" type="ORF">HMPREF1872_00314</name>
</gene>
<dbReference type="SMART" id="SM01228">
    <property type="entry name" value="GIDA_assoc_3"/>
    <property type="match status" value="1"/>
</dbReference>
<dbReference type="InterPro" id="IPR036188">
    <property type="entry name" value="FAD/NAD-bd_sf"/>
</dbReference>
<dbReference type="STRING" id="1497955.HMPREF1872_00314"/>
<comment type="similarity">
    <text evidence="3 11">Belongs to the MnmG family.</text>
</comment>
<evidence type="ECO:0000256" key="6">
    <source>
        <dbReference type="ARBA" id="ARBA00022694"/>
    </source>
</evidence>
<feature type="binding site" evidence="11">
    <location>
        <begin position="307"/>
        <end position="321"/>
    </location>
    <ligand>
        <name>NAD(+)</name>
        <dbReference type="ChEBI" id="CHEBI:57540"/>
    </ligand>
</feature>
<dbReference type="EMBL" id="LSCV01000003">
    <property type="protein sequence ID" value="KXB42334.1"/>
    <property type="molecule type" value="Genomic_DNA"/>
</dbReference>
<protein>
    <recommendedName>
        <fullName evidence="4 11">tRNA uridine 5-carboxymethylaminomethyl modification enzyme MnmG</fullName>
    </recommendedName>
    <alternativeName>
        <fullName evidence="10 11">Glucose-inhibited division protein A</fullName>
    </alternativeName>
</protein>
<evidence type="ECO:0000256" key="3">
    <source>
        <dbReference type="ARBA" id="ARBA00007653"/>
    </source>
</evidence>
<keyword evidence="5 11" id="KW-0285">Flavoprotein</keyword>
<dbReference type="AlphaFoldDB" id="A0A133YGK9"/>
<dbReference type="NCBIfam" id="TIGR00136">
    <property type="entry name" value="mnmG_gidA"/>
    <property type="match status" value="1"/>
</dbReference>
<dbReference type="GO" id="GO:0005829">
    <property type="term" value="C:cytosol"/>
    <property type="evidence" value="ECO:0007669"/>
    <property type="project" value="TreeGrafter"/>
</dbReference>
<evidence type="ECO:0000256" key="10">
    <source>
        <dbReference type="ARBA" id="ARBA00031800"/>
    </source>
</evidence>
<dbReference type="FunFam" id="1.10.150.570:FF:000001">
    <property type="entry name" value="tRNA uridine 5-carboxymethylaminomethyl modification enzyme MnmG"/>
    <property type="match status" value="1"/>
</dbReference>
<dbReference type="SUPFAM" id="SSF51905">
    <property type="entry name" value="FAD/NAD(P)-binding domain"/>
    <property type="match status" value="1"/>
</dbReference>
<evidence type="ECO:0000313" key="14">
    <source>
        <dbReference type="Proteomes" id="UP000070080"/>
    </source>
</evidence>
<keyword evidence="14" id="KW-1185">Reference proteome</keyword>
<dbReference type="PATRIC" id="fig|1497955.3.peg.299"/>
<evidence type="ECO:0000259" key="12">
    <source>
        <dbReference type="SMART" id="SM01228"/>
    </source>
</evidence>
<comment type="cofactor">
    <cofactor evidence="1 11">
        <name>FAD</name>
        <dbReference type="ChEBI" id="CHEBI:57692"/>
    </cofactor>
</comment>
<dbReference type="GO" id="GO:0002098">
    <property type="term" value="P:tRNA wobble uridine modification"/>
    <property type="evidence" value="ECO:0007669"/>
    <property type="project" value="InterPro"/>
</dbReference>
<evidence type="ECO:0000256" key="8">
    <source>
        <dbReference type="ARBA" id="ARBA00023027"/>
    </source>
</evidence>
<comment type="function">
    <text evidence="2 11">NAD-binding protein involved in the addition of a carboxymethylaminomethyl (cmnm) group at the wobble position (U34) of certain tRNAs, forming tRNA-cmnm(5)s(2)U34.</text>
</comment>
<evidence type="ECO:0000256" key="2">
    <source>
        <dbReference type="ARBA" id="ARBA00003717"/>
    </source>
</evidence>
<keyword evidence="11" id="KW-0963">Cytoplasm</keyword>
<dbReference type="Gene3D" id="1.10.150.570">
    <property type="entry name" value="GidA associated domain, C-terminal subdomain"/>
    <property type="match status" value="1"/>
</dbReference>
<feature type="binding site" evidence="11">
    <location>
        <begin position="30"/>
        <end position="35"/>
    </location>
    <ligand>
        <name>FAD</name>
        <dbReference type="ChEBI" id="CHEBI:57692"/>
    </ligand>
</feature>
<dbReference type="PANTHER" id="PTHR11806">
    <property type="entry name" value="GLUCOSE INHIBITED DIVISION PROTEIN A"/>
    <property type="match status" value="1"/>
</dbReference>
<keyword evidence="6 11" id="KW-0819">tRNA processing</keyword>
<dbReference type="InterPro" id="IPR049312">
    <property type="entry name" value="GIDA_C_N"/>
</dbReference>
<dbReference type="Pfam" id="PF13932">
    <property type="entry name" value="SAM_GIDA_C"/>
    <property type="match status" value="1"/>
</dbReference>
<dbReference type="HAMAP" id="MF_00129">
    <property type="entry name" value="MnmG_GidA"/>
    <property type="match status" value="1"/>
</dbReference>
<keyword evidence="7 11" id="KW-0274">FAD</keyword>
<dbReference type="PROSITE" id="PS01280">
    <property type="entry name" value="GIDA_1"/>
    <property type="match status" value="1"/>
</dbReference>
<dbReference type="Pfam" id="PF21680">
    <property type="entry name" value="GIDA_C_1st"/>
    <property type="match status" value="1"/>
</dbReference>
<dbReference type="GO" id="GO:0030488">
    <property type="term" value="P:tRNA methylation"/>
    <property type="evidence" value="ECO:0007669"/>
    <property type="project" value="TreeGrafter"/>
</dbReference>
<organism evidence="13 14">
    <name type="scientific">Amygdalobacter nucleatus</name>
    <dbReference type="NCBI Taxonomy" id="3029274"/>
    <lineage>
        <taxon>Bacteria</taxon>
        <taxon>Bacillati</taxon>
        <taxon>Bacillota</taxon>
        <taxon>Clostridia</taxon>
        <taxon>Eubacteriales</taxon>
        <taxon>Oscillospiraceae</taxon>
        <taxon>Amygdalobacter</taxon>
    </lineage>
</organism>
<dbReference type="GO" id="GO:0050660">
    <property type="term" value="F:flavin adenine dinucleotide binding"/>
    <property type="evidence" value="ECO:0007669"/>
    <property type="project" value="UniProtKB-UniRule"/>
</dbReference>
<comment type="caution">
    <text evidence="11">Lacks conserved residue(s) required for the propagation of feature annotation.</text>
</comment>
<dbReference type="Gene3D" id="1.10.10.1800">
    <property type="entry name" value="tRNA uridine 5-carboxymethylaminomethyl modification enzyme MnmG/GidA"/>
    <property type="match status" value="1"/>
</dbReference>
<dbReference type="Pfam" id="PF01134">
    <property type="entry name" value="GIDA"/>
    <property type="match status" value="1"/>
</dbReference>
<dbReference type="InterPro" id="IPR004416">
    <property type="entry name" value="MnmG"/>
</dbReference>
<dbReference type="RefSeq" id="WP_066713039.1">
    <property type="nucleotide sequence ID" value="NZ_CP118869.1"/>
</dbReference>
<comment type="subcellular location">
    <subcellularLocation>
        <location evidence="11">Cytoplasm</location>
    </subcellularLocation>
</comment>
<accession>A0A133YGK9</accession>
<dbReference type="FunFam" id="3.50.50.60:FF:000002">
    <property type="entry name" value="tRNA uridine 5-carboxymethylaminomethyl modification enzyme MnmG"/>
    <property type="match status" value="1"/>
</dbReference>
<dbReference type="Proteomes" id="UP000070080">
    <property type="component" value="Unassembled WGS sequence"/>
</dbReference>
<comment type="subunit">
    <text evidence="9 11">Homodimer. Heterotetramer of two MnmE and two MnmG subunits.</text>
</comment>
<dbReference type="InterPro" id="IPR040131">
    <property type="entry name" value="MnmG_N"/>
</dbReference>
<dbReference type="InterPro" id="IPR047001">
    <property type="entry name" value="MnmG_C_subdom"/>
</dbReference>
<dbReference type="InterPro" id="IPR026904">
    <property type="entry name" value="MnmG_C"/>
</dbReference>
<evidence type="ECO:0000313" key="13">
    <source>
        <dbReference type="EMBL" id="KXB42334.1"/>
    </source>
</evidence>
<dbReference type="Gene3D" id="3.50.50.60">
    <property type="entry name" value="FAD/NAD(P)-binding domain"/>
    <property type="match status" value="2"/>
</dbReference>
<evidence type="ECO:0000256" key="5">
    <source>
        <dbReference type="ARBA" id="ARBA00022630"/>
    </source>
</evidence>
<evidence type="ECO:0000256" key="11">
    <source>
        <dbReference type="HAMAP-Rule" id="MF_00129"/>
    </source>
</evidence>
<sequence length="663" mass="74930">MQIQYRDKLEQELSDQKYFIADKLAVAVVGAGHAGIEAAYAASKIVDKVGLFTLSLDGLANMPCNPHIGGTAKGQLVREIDALGGLMGEAADYNGIHFRMLNLSKGPAVYSPRAQIDRKAYQRYMKHRLEKVSNIYLKQAEIVDLLWTEVDGQKQILGVISRYRAVYLADKVVICSGTYLSSEIIVGQEKFKQGPDSQAYAEYLSANIAKLGLKMQRFKTGTPVRIHRRSCNFSGMEEQTGDKQPFCFSFTNTLSYKEPDDTSKAHPLTEPEQQSCFVAYTNEETHEIIRKNIDRSPLFSGLISGTGTRYCPSIEDKVVKFSDKNRHQLFIEPTGLDTEELYISGLSSSLPEDVQMQVLHSIKGLEKAEMTRTAYAIEYDLIDPLELNLTLECKKVNGLYFAGQMNGSSGYEEAACQGLMAGANAALSYVQAEPLILKRNQAYIGVLIDDLVTKGTAEPYRMMTSRTEYRLSLRQDNADERLSDLAYKAHLISQERYELYQKKMAAIKTELSRLKTVYVTPEQTHIFLAELNLPDLTQNFNLYDLFRRPQFNYATTKAFDTERPDLAPEIMFAVETKHKYAGYIKIEQERIDRFVKLESRILPSDIDYTQLQGLRLEARQKLQALRPVNLGQASRISGVSPADISVLVVYLETYRREHKQAEK</sequence>
<dbReference type="PANTHER" id="PTHR11806:SF0">
    <property type="entry name" value="PROTEIN MTO1 HOMOLOG, MITOCHONDRIAL"/>
    <property type="match status" value="1"/>
</dbReference>
<name>A0A133YGK9_9FIRM</name>
<reference evidence="14" key="1">
    <citation type="submission" date="2016-01" db="EMBL/GenBank/DDBJ databases">
        <authorList>
            <person name="Mitreva M."/>
            <person name="Pepin K.H."/>
            <person name="Mihindukulasuriya K.A."/>
            <person name="Fulton R."/>
            <person name="Fronick C."/>
            <person name="O'Laughlin M."/>
            <person name="Miner T."/>
            <person name="Herter B."/>
            <person name="Rosa B.A."/>
            <person name="Cordes M."/>
            <person name="Tomlinson C."/>
            <person name="Wollam A."/>
            <person name="Palsikar V.B."/>
            <person name="Mardis E.R."/>
            <person name="Wilson R.K."/>
        </authorList>
    </citation>
    <scope>NUCLEOTIDE SEQUENCE [LARGE SCALE GENOMIC DNA]</scope>
    <source>
        <strain evidence="14">KA00274</strain>
    </source>
</reference>
<dbReference type="InterPro" id="IPR044920">
    <property type="entry name" value="MnmG_C_subdom_sf"/>
</dbReference>
<evidence type="ECO:0000256" key="7">
    <source>
        <dbReference type="ARBA" id="ARBA00022827"/>
    </source>
</evidence>
<dbReference type="OrthoDB" id="9815560at2"/>
<proteinExistence type="inferred from homology"/>
<evidence type="ECO:0000256" key="4">
    <source>
        <dbReference type="ARBA" id="ARBA00020461"/>
    </source>
</evidence>
<comment type="caution">
    <text evidence="13">The sequence shown here is derived from an EMBL/GenBank/DDBJ whole genome shotgun (WGS) entry which is preliminary data.</text>
</comment>
<dbReference type="InterPro" id="IPR002218">
    <property type="entry name" value="MnmG-rel"/>
</dbReference>
<evidence type="ECO:0000256" key="9">
    <source>
        <dbReference type="ARBA" id="ARBA00025948"/>
    </source>
</evidence>
<feature type="domain" description="tRNA uridine 5-carboxymethylaminomethyl modification enzyme C-terminal subdomain" evidence="12">
    <location>
        <begin position="578"/>
        <end position="649"/>
    </location>
</feature>
<dbReference type="InterPro" id="IPR020595">
    <property type="entry name" value="MnmG-rel_CS"/>
</dbReference>
<keyword evidence="8 11" id="KW-0520">NAD</keyword>
<dbReference type="PROSITE" id="PS01281">
    <property type="entry name" value="GIDA_2"/>
    <property type="match status" value="1"/>
</dbReference>
<evidence type="ECO:0000256" key="1">
    <source>
        <dbReference type="ARBA" id="ARBA00001974"/>
    </source>
</evidence>